<feature type="chain" id="PRO_5025345597" evidence="1">
    <location>
        <begin position="26"/>
        <end position="196"/>
    </location>
</feature>
<dbReference type="AlphaFoldDB" id="A0A6B0V205"/>
<protein>
    <submittedName>
        <fullName evidence="2">Putative secreted protein</fullName>
    </submittedName>
</protein>
<feature type="signal peptide" evidence="1">
    <location>
        <begin position="1"/>
        <end position="25"/>
    </location>
</feature>
<dbReference type="EMBL" id="GIFC01013731">
    <property type="protein sequence ID" value="MXU95814.1"/>
    <property type="molecule type" value="Transcribed_RNA"/>
</dbReference>
<reference evidence="2" key="1">
    <citation type="submission" date="2019-12" db="EMBL/GenBank/DDBJ databases">
        <title>An insight into the sialome of adult female Ixodes ricinus ticks feeding for 6 days.</title>
        <authorList>
            <person name="Perner J."/>
            <person name="Ribeiro J.M.C."/>
        </authorList>
    </citation>
    <scope>NUCLEOTIDE SEQUENCE</scope>
    <source>
        <strain evidence="2">Semi-engorged</strain>
        <tissue evidence="2">Salivary glands</tissue>
    </source>
</reference>
<accession>A0A6B0V205</accession>
<evidence type="ECO:0000256" key="1">
    <source>
        <dbReference type="SAM" id="SignalP"/>
    </source>
</evidence>
<name>A0A6B0V205_IXORI</name>
<proteinExistence type="predicted"/>
<evidence type="ECO:0000313" key="2">
    <source>
        <dbReference type="EMBL" id="MXU95814.1"/>
    </source>
</evidence>
<organism evidence="2">
    <name type="scientific">Ixodes ricinus</name>
    <name type="common">Common tick</name>
    <name type="synonym">Acarus ricinus</name>
    <dbReference type="NCBI Taxonomy" id="34613"/>
    <lineage>
        <taxon>Eukaryota</taxon>
        <taxon>Metazoa</taxon>
        <taxon>Ecdysozoa</taxon>
        <taxon>Arthropoda</taxon>
        <taxon>Chelicerata</taxon>
        <taxon>Arachnida</taxon>
        <taxon>Acari</taxon>
        <taxon>Parasitiformes</taxon>
        <taxon>Ixodida</taxon>
        <taxon>Ixodoidea</taxon>
        <taxon>Ixodidae</taxon>
        <taxon>Ixodinae</taxon>
        <taxon>Ixodes</taxon>
    </lineage>
</organism>
<keyword evidence="1" id="KW-0732">Signal</keyword>
<sequence length="196" mass="21026">MHFTAAMPLLAISTLLMTWCPPNRLTNSSGVATMKSLEPLLVYSRSSLDKCAPDIDCARNRAFAAKLKSLARDRLRLSSSPMRCSVGLCCVSSPSSSEQSIVKRARGAPPKPLVVGGGLSSSQQGSTTMRTGLWTRWGPLVAASSSRRSKSVRSTPFIATGVSGGPWFDVTVVRTSPRRGASPARMAVLFPKRRIM</sequence>